<accession>A0A7J7JTI0</accession>
<keyword evidence="2" id="KW-0012">Acyltransferase</keyword>
<reference evidence="3" key="1">
    <citation type="submission" date="2020-06" db="EMBL/GenBank/DDBJ databases">
        <title>Draft genome of Bugula neritina, a colonial animal packing powerful symbionts and potential medicines.</title>
        <authorList>
            <person name="Rayko M."/>
        </authorList>
    </citation>
    <scope>NUCLEOTIDE SEQUENCE [LARGE SCALE GENOMIC DNA]</scope>
    <source>
        <strain evidence="3">Kwan_BN1</strain>
    </source>
</reference>
<keyword evidence="1" id="KW-0808">Transferase</keyword>
<comment type="caution">
    <text evidence="3">The sequence shown here is derived from an EMBL/GenBank/DDBJ whole genome shotgun (WGS) entry which is preliminary data.</text>
</comment>
<dbReference type="Gene3D" id="3.40.630.30">
    <property type="match status" value="1"/>
</dbReference>
<dbReference type="PANTHER" id="PTHR10545:SF29">
    <property type="entry name" value="GH14572P-RELATED"/>
    <property type="match status" value="1"/>
</dbReference>
<sequence length="161" mass="18769">MEHVDKLIVREATEEDFTQIHPLIIKRTEEFGLPTSHVPNIKKLVEDYSSKPPKFYCLVCEIDTRIVGYLIYSFGYCVYVGRYINMSELYALATLRKEVQLQLFTKIINISLEMGCFQLEWVSSKNDLEFHEFSVETGATVIPEEDGYHRYQLDAKKVQSD</sequence>
<name>A0A7J7JTI0_BUGNE</name>
<keyword evidence="4" id="KW-1185">Reference proteome</keyword>
<proteinExistence type="predicted"/>
<evidence type="ECO:0008006" key="5">
    <source>
        <dbReference type="Google" id="ProtNLM"/>
    </source>
</evidence>
<evidence type="ECO:0000256" key="1">
    <source>
        <dbReference type="ARBA" id="ARBA00022679"/>
    </source>
</evidence>
<dbReference type="InterPro" id="IPR051016">
    <property type="entry name" value="Diverse_Substrate_AcTransf"/>
</dbReference>
<dbReference type="GO" id="GO:0008080">
    <property type="term" value="F:N-acetyltransferase activity"/>
    <property type="evidence" value="ECO:0007669"/>
    <property type="project" value="UniProtKB-ARBA"/>
</dbReference>
<organism evidence="3 4">
    <name type="scientific">Bugula neritina</name>
    <name type="common">Brown bryozoan</name>
    <name type="synonym">Sertularia neritina</name>
    <dbReference type="NCBI Taxonomy" id="10212"/>
    <lineage>
        <taxon>Eukaryota</taxon>
        <taxon>Metazoa</taxon>
        <taxon>Spiralia</taxon>
        <taxon>Lophotrochozoa</taxon>
        <taxon>Bryozoa</taxon>
        <taxon>Gymnolaemata</taxon>
        <taxon>Cheilostomatida</taxon>
        <taxon>Flustrina</taxon>
        <taxon>Buguloidea</taxon>
        <taxon>Bugulidae</taxon>
        <taxon>Bugula</taxon>
    </lineage>
</organism>
<dbReference type="SUPFAM" id="SSF55729">
    <property type="entry name" value="Acyl-CoA N-acyltransferases (Nat)"/>
    <property type="match status" value="1"/>
</dbReference>
<dbReference type="PANTHER" id="PTHR10545">
    <property type="entry name" value="DIAMINE N-ACETYLTRANSFERASE"/>
    <property type="match status" value="1"/>
</dbReference>
<evidence type="ECO:0000313" key="4">
    <source>
        <dbReference type="Proteomes" id="UP000593567"/>
    </source>
</evidence>
<evidence type="ECO:0000313" key="3">
    <source>
        <dbReference type="EMBL" id="KAF6028974.1"/>
    </source>
</evidence>
<dbReference type="InterPro" id="IPR016181">
    <property type="entry name" value="Acyl_CoA_acyltransferase"/>
</dbReference>
<dbReference type="EMBL" id="VXIV02001873">
    <property type="protein sequence ID" value="KAF6028974.1"/>
    <property type="molecule type" value="Genomic_DNA"/>
</dbReference>
<dbReference type="AlphaFoldDB" id="A0A7J7JTI0"/>
<protein>
    <recommendedName>
        <fullName evidence="5">SAT2</fullName>
    </recommendedName>
</protein>
<dbReference type="Proteomes" id="UP000593567">
    <property type="component" value="Unassembled WGS sequence"/>
</dbReference>
<evidence type="ECO:0000256" key="2">
    <source>
        <dbReference type="ARBA" id="ARBA00023315"/>
    </source>
</evidence>
<gene>
    <name evidence="3" type="ORF">EB796_012725</name>
</gene>
<dbReference type="OrthoDB" id="7305308at2759"/>